<keyword evidence="1" id="KW-0560">Oxidoreductase</keyword>
<reference evidence="4" key="1">
    <citation type="submission" date="2015-09" db="EMBL/GenBank/DDBJ databases">
        <authorList>
            <person name="Rodrigo-Torres L."/>
            <person name="Arahal D.R."/>
        </authorList>
    </citation>
    <scope>NUCLEOTIDE SEQUENCE [LARGE SCALE GENOMIC DNA]</scope>
    <source>
        <strain evidence="4">CECT 4293</strain>
    </source>
</reference>
<feature type="domain" description="FAD dependent oxidoreductase" evidence="2">
    <location>
        <begin position="38"/>
        <end position="401"/>
    </location>
</feature>
<evidence type="ECO:0000313" key="3">
    <source>
        <dbReference type="EMBL" id="CUH45441.1"/>
    </source>
</evidence>
<dbReference type="GO" id="GO:0005737">
    <property type="term" value="C:cytoplasm"/>
    <property type="evidence" value="ECO:0007669"/>
    <property type="project" value="TreeGrafter"/>
</dbReference>
<sequence>MTAYTAKRLPRQTGPAGWNAILPLQTSLPRLEQNISADITIVGGGFAGLSAVRRLHQVDPALKVVLLEAGHFAEGSAGRNSGFMIDLPHDLASDNYAGGGLEADRATIALNRRAIRFATNLAEECELPQEMFDPCGKFNAAATRAGERHNREFAAHLDRLGEPSTLFDRQQMQEITGSPHYSSGLYAPGTVMIQPAGYIRALSSHLSSQVDLFENSPVTGFEKQRTGWLVKTPDAQVSTGRIILANNGHLESFGFYERRLMHICLYASITERLTPEQVTTLGGQSRWSVTPADPMGTSVRRVSGSYGDRILIRSCSTFHPTIETSPMRLRNAGWVHDRKFRERFPHLPNVQMEHRWAGMLCLSRNGSAAFGELDKGVFSACCQNGLGIARGTLQGMAAAELVTHGGSDIADHFLAQPMPPRLPPEPFASLGANSYLIWKEWRSGKE</sequence>
<dbReference type="PANTHER" id="PTHR13847:SF281">
    <property type="entry name" value="FAD DEPENDENT OXIDOREDUCTASE DOMAIN-CONTAINING PROTEIN"/>
    <property type="match status" value="1"/>
</dbReference>
<name>A0A0P1E8L2_9RHOB</name>
<dbReference type="Gene3D" id="3.50.50.60">
    <property type="entry name" value="FAD/NAD(P)-binding domain"/>
    <property type="match status" value="1"/>
</dbReference>
<dbReference type="Gene3D" id="3.30.9.10">
    <property type="entry name" value="D-Amino Acid Oxidase, subunit A, domain 2"/>
    <property type="match status" value="1"/>
</dbReference>
<dbReference type="PANTHER" id="PTHR13847">
    <property type="entry name" value="SARCOSINE DEHYDROGENASE-RELATED"/>
    <property type="match status" value="1"/>
</dbReference>
<dbReference type="GO" id="GO:0032259">
    <property type="term" value="P:methylation"/>
    <property type="evidence" value="ECO:0007669"/>
    <property type="project" value="UniProtKB-KW"/>
</dbReference>
<dbReference type="InterPro" id="IPR006076">
    <property type="entry name" value="FAD-dep_OxRdtase"/>
</dbReference>
<evidence type="ECO:0000259" key="2">
    <source>
        <dbReference type="Pfam" id="PF01266"/>
    </source>
</evidence>
<keyword evidence="3" id="KW-0808">Transferase</keyword>
<dbReference type="Pfam" id="PF01266">
    <property type="entry name" value="DAO"/>
    <property type="match status" value="1"/>
</dbReference>
<protein>
    <submittedName>
        <fullName evidence="3">Bifunctional tRNA (Mnm(5)s(2)U34)-methyltransferase/FAD-dependent cmnm(5)s(2)U34 oxidoreductase</fullName>
    </submittedName>
</protein>
<proteinExistence type="predicted"/>
<gene>
    <name evidence="3" type="ORF">RUM4293_04356</name>
</gene>
<evidence type="ECO:0000313" key="4">
    <source>
        <dbReference type="Proteomes" id="UP000050786"/>
    </source>
</evidence>
<dbReference type="SUPFAM" id="SSF51905">
    <property type="entry name" value="FAD/NAD(P)-binding domain"/>
    <property type="match status" value="1"/>
</dbReference>
<dbReference type="RefSeq" id="WP_058275360.1">
    <property type="nucleotide sequence ID" value="NZ_CYPS01000067.1"/>
</dbReference>
<keyword evidence="3" id="KW-0489">Methyltransferase</keyword>
<evidence type="ECO:0000256" key="1">
    <source>
        <dbReference type="ARBA" id="ARBA00023002"/>
    </source>
</evidence>
<dbReference type="AlphaFoldDB" id="A0A0P1E8L2"/>
<dbReference type="GO" id="GO:0016491">
    <property type="term" value="F:oxidoreductase activity"/>
    <property type="evidence" value="ECO:0007669"/>
    <property type="project" value="UniProtKB-KW"/>
</dbReference>
<dbReference type="InterPro" id="IPR036188">
    <property type="entry name" value="FAD/NAD-bd_sf"/>
</dbReference>
<dbReference type="EMBL" id="CYPS01000067">
    <property type="protein sequence ID" value="CUH45441.1"/>
    <property type="molecule type" value="Genomic_DNA"/>
</dbReference>
<dbReference type="GO" id="GO:0008168">
    <property type="term" value="F:methyltransferase activity"/>
    <property type="evidence" value="ECO:0007669"/>
    <property type="project" value="UniProtKB-KW"/>
</dbReference>
<keyword evidence="4" id="KW-1185">Reference proteome</keyword>
<dbReference type="Proteomes" id="UP000050786">
    <property type="component" value="Unassembled WGS sequence"/>
</dbReference>
<organism evidence="3 4">
    <name type="scientific">Ruegeria atlantica</name>
    <dbReference type="NCBI Taxonomy" id="81569"/>
    <lineage>
        <taxon>Bacteria</taxon>
        <taxon>Pseudomonadati</taxon>
        <taxon>Pseudomonadota</taxon>
        <taxon>Alphaproteobacteria</taxon>
        <taxon>Rhodobacterales</taxon>
        <taxon>Roseobacteraceae</taxon>
        <taxon>Ruegeria</taxon>
    </lineage>
</organism>
<accession>A0A0P1E8L2</accession>